<dbReference type="EMBL" id="LNAL01000008">
    <property type="protein sequence ID" value="KUG06758.1"/>
    <property type="molecule type" value="Genomic_DNA"/>
</dbReference>
<accession>A0A9X0L3P7</accession>
<evidence type="ECO:0000313" key="2">
    <source>
        <dbReference type="Proteomes" id="UP000054223"/>
    </source>
</evidence>
<organism evidence="1 2">
    <name type="scientific">Solirubrum puertoriconensis</name>
    <dbReference type="NCBI Taxonomy" id="1751427"/>
    <lineage>
        <taxon>Bacteria</taxon>
        <taxon>Pseudomonadati</taxon>
        <taxon>Bacteroidota</taxon>
        <taxon>Cytophagia</taxon>
        <taxon>Cytophagales</taxon>
    </lineage>
</organism>
<protein>
    <submittedName>
        <fullName evidence="1">Uncharacterized protein</fullName>
    </submittedName>
</protein>
<sequence>MQQGKIRVAATIDNDGDCRLFLKVSKLDVKAECAFWGHPDQFKDYADALKSFPRSLSDCVVTELGEEQRGSCQPYLLLKASCYDDMGHTVLQVITNNNLPLPYAQRLEFCIEAEAASLNQLGVLLAHWDIEQTPEVVWEARIS</sequence>
<reference evidence="1 2" key="1">
    <citation type="submission" date="2015-11" db="EMBL/GenBank/DDBJ databases">
        <title>Solirubrum puertoriconensis gen. nov. an environmental bacteria isolated in Puerto Rico.</title>
        <authorList>
            <person name="Cuebas-Irizarry M.F."/>
            <person name="Montalvo-Rodriguez R."/>
        </authorList>
    </citation>
    <scope>NUCLEOTIDE SEQUENCE [LARGE SCALE GENOMIC DNA]</scope>
    <source>
        <strain evidence="1 2">MC1A</strain>
    </source>
</reference>
<name>A0A9X0L3P7_SOLP1</name>
<proteinExistence type="predicted"/>
<keyword evidence="2" id="KW-1185">Reference proteome</keyword>
<dbReference type="AlphaFoldDB" id="A0A9X0L3P7"/>
<dbReference type="Proteomes" id="UP000054223">
    <property type="component" value="Unassembled WGS sequence"/>
</dbReference>
<evidence type="ECO:0000313" key="1">
    <source>
        <dbReference type="EMBL" id="KUG06758.1"/>
    </source>
</evidence>
<gene>
    <name evidence="1" type="ORF">ASU33_05350</name>
</gene>
<comment type="caution">
    <text evidence="1">The sequence shown here is derived from an EMBL/GenBank/DDBJ whole genome shotgun (WGS) entry which is preliminary data.</text>
</comment>